<dbReference type="AlphaFoldDB" id="A0A1J1J099"/>
<dbReference type="EMBL" id="CVRI01000065">
    <property type="protein sequence ID" value="CRL05760.1"/>
    <property type="molecule type" value="Genomic_DNA"/>
</dbReference>
<dbReference type="GO" id="GO:0043025">
    <property type="term" value="C:neuronal cell body"/>
    <property type="evidence" value="ECO:0007669"/>
    <property type="project" value="TreeGrafter"/>
</dbReference>
<dbReference type="STRING" id="568069.A0A1J1J099"/>
<keyword evidence="2 8" id="KW-1003">Cell membrane</keyword>
<sequence length="395" mass="45824">MMTEVTKMFSSNTEHIYDVAKPMHICSQLLGLTSFKVVKKNKVIVDSVTVFNVLILILSTFLYIFAIFLFCTNYIAGWKVKQVITSKIFECTIWWVAVCYFVTHIIMNWWFLFSRKHFINIFNKLNAVDENLSDLDVELKTTRHRNVIFWVSLITSTYFVLTTTLGYVASTNQDTLRIGIAIYVIFFSVIYRNFFLNYHFIFIMWGIKIRYQKINSLMKEFLGHLNPSQNVEKGDEILNQIAKIHDKLVDVSEHINRTYGFPMLMGTATNFSYLTVGIFGIIRLLLHKTDQAAHAIIHIVWMLFFSALIFANFYFGHVTNKEARKTANLLHKIGNKEFAIVSLTSVTKFSQQLMHRMPVFSCGLFPFDGALAFKIVGAISLYLVILFQFENTEQK</sequence>
<evidence type="ECO:0000256" key="1">
    <source>
        <dbReference type="ARBA" id="ARBA00004651"/>
    </source>
</evidence>
<evidence type="ECO:0000256" key="4">
    <source>
        <dbReference type="ARBA" id="ARBA00022989"/>
    </source>
</evidence>
<dbReference type="GO" id="GO:0030425">
    <property type="term" value="C:dendrite"/>
    <property type="evidence" value="ECO:0007669"/>
    <property type="project" value="TreeGrafter"/>
</dbReference>
<comment type="function">
    <text evidence="8">Gustatory receptor which mediates acceptance or avoidance behavior, depending on its substrates.</text>
</comment>
<feature type="transmembrane region" description="Helical" evidence="8">
    <location>
        <begin position="92"/>
        <end position="113"/>
    </location>
</feature>
<dbReference type="GO" id="GO:0030424">
    <property type="term" value="C:axon"/>
    <property type="evidence" value="ECO:0007669"/>
    <property type="project" value="TreeGrafter"/>
</dbReference>
<feature type="transmembrane region" description="Helical" evidence="8">
    <location>
        <begin position="180"/>
        <end position="207"/>
    </location>
</feature>
<dbReference type="GO" id="GO:0007165">
    <property type="term" value="P:signal transduction"/>
    <property type="evidence" value="ECO:0007669"/>
    <property type="project" value="UniProtKB-KW"/>
</dbReference>
<keyword evidence="3 8" id="KW-0812">Transmembrane</keyword>
<protein>
    <recommendedName>
        <fullName evidence="8">Gustatory receptor</fullName>
    </recommendedName>
</protein>
<evidence type="ECO:0000313" key="9">
    <source>
        <dbReference type="EMBL" id="CRL05760.1"/>
    </source>
</evidence>
<organism evidence="9 10">
    <name type="scientific">Clunio marinus</name>
    <dbReference type="NCBI Taxonomy" id="568069"/>
    <lineage>
        <taxon>Eukaryota</taxon>
        <taxon>Metazoa</taxon>
        <taxon>Ecdysozoa</taxon>
        <taxon>Arthropoda</taxon>
        <taxon>Hexapoda</taxon>
        <taxon>Insecta</taxon>
        <taxon>Pterygota</taxon>
        <taxon>Neoptera</taxon>
        <taxon>Endopterygota</taxon>
        <taxon>Diptera</taxon>
        <taxon>Nematocera</taxon>
        <taxon>Chironomoidea</taxon>
        <taxon>Chironomidae</taxon>
        <taxon>Clunio</taxon>
    </lineage>
</organism>
<comment type="similarity">
    <text evidence="8">Belongs to the insect chemoreceptor superfamily. Gustatory receptor (GR) family.</text>
</comment>
<dbReference type="GO" id="GO:0007635">
    <property type="term" value="P:chemosensory behavior"/>
    <property type="evidence" value="ECO:0007669"/>
    <property type="project" value="TreeGrafter"/>
</dbReference>
<feature type="transmembrane region" description="Helical" evidence="8">
    <location>
        <begin position="264"/>
        <end position="286"/>
    </location>
</feature>
<keyword evidence="6 8" id="KW-0675">Receptor</keyword>
<evidence type="ECO:0000256" key="3">
    <source>
        <dbReference type="ARBA" id="ARBA00022692"/>
    </source>
</evidence>
<keyword evidence="5 8" id="KW-0472">Membrane</keyword>
<accession>A0A1J1J099</accession>
<keyword evidence="10" id="KW-1185">Reference proteome</keyword>
<evidence type="ECO:0000256" key="5">
    <source>
        <dbReference type="ARBA" id="ARBA00023136"/>
    </source>
</evidence>
<proteinExistence type="inferred from homology"/>
<keyword evidence="7 8" id="KW-0807">Transducer</keyword>
<reference evidence="9 10" key="1">
    <citation type="submission" date="2015-04" db="EMBL/GenBank/DDBJ databases">
        <authorList>
            <person name="Syromyatnikov M.Y."/>
            <person name="Popov V.N."/>
        </authorList>
    </citation>
    <scope>NUCLEOTIDE SEQUENCE [LARGE SCALE GENOMIC DNA]</scope>
</reference>
<feature type="transmembrane region" description="Helical" evidence="8">
    <location>
        <begin position="364"/>
        <end position="389"/>
    </location>
</feature>
<dbReference type="Proteomes" id="UP000183832">
    <property type="component" value="Unassembled WGS sequence"/>
</dbReference>
<feature type="transmembrane region" description="Helical" evidence="8">
    <location>
        <begin position="49"/>
        <end position="76"/>
    </location>
</feature>
<evidence type="ECO:0000256" key="6">
    <source>
        <dbReference type="ARBA" id="ARBA00023170"/>
    </source>
</evidence>
<name>A0A1J1J099_9DIPT</name>
<keyword evidence="4 8" id="KW-1133">Transmembrane helix</keyword>
<dbReference type="InterPro" id="IPR013604">
    <property type="entry name" value="7TM_chemorcpt"/>
</dbReference>
<dbReference type="GO" id="GO:0050909">
    <property type="term" value="P:sensory perception of taste"/>
    <property type="evidence" value="ECO:0007669"/>
    <property type="project" value="InterPro"/>
</dbReference>
<dbReference type="OrthoDB" id="7789982at2759"/>
<dbReference type="PANTHER" id="PTHR21143">
    <property type="entry name" value="INVERTEBRATE GUSTATORY RECEPTOR"/>
    <property type="match status" value="1"/>
</dbReference>
<evidence type="ECO:0000256" key="8">
    <source>
        <dbReference type="RuleBase" id="RU363108"/>
    </source>
</evidence>
<dbReference type="PANTHER" id="PTHR21143:SF133">
    <property type="entry name" value="GUSTATORY AND PHEROMONE RECEPTOR 32A-RELATED"/>
    <property type="match status" value="1"/>
</dbReference>
<feature type="transmembrane region" description="Helical" evidence="8">
    <location>
        <begin position="147"/>
        <end position="168"/>
    </location>
</feature>
<evidence type="ECO:0000256" key="7">
    <source>
        <dbReference type="ARBA" id="ARBA00023224"/>
    </source>
</evidence>
<feature type="transmembrane region" description="Helical" evidence="8">
    <location>
        <begin position="292"/>
        <end position="315"/>
    </location>
</feature>
<evidence type="ECO:0000313" key="10">
    <source>
        <dbReference type="Proteomes" id="UP000183832"/>
    </source>
</evidence>
<gene>
    <name evidence="9" type="primary">putative AAEL017450-PA</name>
    <name evidence="9" type="ORF">CLUMA_CG018789</name>
</gene>
<comment type="subcellular location">
    <subcellularLocation>
        <location evidence="1 8">Cell membrane</location>
        <topology evidence="1 8">Multi-pass membrane protein</topology>
    </subcellularLocation>
</comment>
<dbReference type="GO" id="GO:0008049">
    <property type="term" value="P:male courtship behavior"/>
    <property type="evidence" value="ECO:0007669"/>
    <property type="project" value="TreeGrafter"/>
</dbReference>
<dbReference type="GO" id="GO:0005886">
    <property type="term" value="C:plasma membrane"/>
    <property type="evidence" value="ECO:0007669"/>
    <property type="project" value="UniProtKB-SubCell"/>
</dbReference>
<dbReference type="Pfam" id="PF08395">
    <property type="entry name" value="7tm_7"/>
    <property type="match status" value="1"/>
</dbReference>
<evidence type="ECO:0000256" key="2">
    <source>
        <dbReference type="ARBA" id="ARBA00022475"/>
    </source>
</evidence>